<keyword evidence="4" id="KW-1185">Reference proteome</keyword>
<accession>A0ABX9XKC4</accession>
<organism evidence="3 4">
    <name type="scientific">Pseudomonas neustonica</name>
    <dbReference type="NCBI Taxonomy" id="2487346"/>
    <lineage>
        <taxon>Bacteria</taxon>
        <taxon>Pseudomonadati</taxon>
        <taxon>Pseudomonadota</taxon>
        <taxon>Gammaproteobacteria</taxon>
        <taxon>Pseudomonadales</taxon>
        <taxon>Pseudomonadaceae</taxon>
        <taxon>Pseudomonas</taxon>
    </lineage>
</organism>
<evidence type="ECO:0008006" key="5">
    <source>
        <dbReference type="Google" id="ProtNLM"/>
    </source>
</evidence>
<proteinExistence type="predicted"/>
<reference evidence="3 4" key="1">
    <citation type="submission" date="2018-11" db="EMBL/GenBank/DDBJ databases">
        <authorList>
            <person name="Jang G.I."/>
            <person name="Hwang C.Y."/>
        </authorList>
    </citation>
    <scope>NUCLEOTIDE SEQUENCE [LARGE SCALE GENOMIC DNA]</scope>
    <source>
        <strain evidence="3 4">SSM26</strain>
    </source>
</reference>
<feature type="region of interest" description="Disordered" evidence="1">
    <location>
        <begin position="108"/>
        <end position="142"/>
    </location>
</feature>
<sequence>MSQTMICVARSAVAAAILSTVSFGATANDIGFGVGVSYVFGQGPAIGIKAFSDDEENKAAATLGLDYVFASGSFRPNVGIGYQGEGYFGDANLGYSLKTRNFDFATGAGWSDADSKSNDNSTTPTLPDNGNGQLPPPQQGQG</sequence>
<gene>
    <name evidence="3" type="ORF">EF096_10490</name>
</gene>
<dbReference type="RefSeq" id="WP_123889577.1">
    <property type="nucleotide sequence ID" value="NZ_RKKU01000011.1"/>
</dbReference>
<feature type="chain" id="PRO_5047074658" description="Porin family protein" evidence="2">
    <location>
        <begin position="28"/>
        <end position="142"/>
    </location>
</feature>
<evidence type="ECO:0000313" key="3">
    <source>
        <dbReference type="EMBL" id="ROZ84417.1"/>
    </source>
</evidence>
<feature type="signal peptide" evidence="2">
    <location>
        <begin position="1"/>
        <end position="27"/>
    </location>
</feature>
<dbReference type="EMBL" id="RKKU01000011">
    <property type="protein sequence ID" value="ROZ84417.1"/>
    <property type="molecule type" value="Genomic_DNA"/>
</dbReference>
<keyword evidence="2" id="KW-0732">Signal</keyword>
<name>A0ABX9XKC4_9PSED</name>
<protein>
    <recommendedName>
        <fullName evidence="5">Porin family protein</fullName>
    </recommendedName>
</protein>
<dbReference type="Proteomes" id="UP000275199">
    <property type="component" value="Unassembled WGS sequence"/>
</dbReference>
<evidence type="ECO:0000256" key="2">
    <source>
        <dbReference type="SAM" id="SignalP"/>
    </source>
</evidence>
<evidence type="ECO:0000256" key="1">
    <source>
        <dbReference type="SAM" id="MobiDB-lite"/>
    </source>
</evidence>
<evidence type="ECO:0000313" key="4">
    <source>
        <dbReference type="Proteomes" id="UP000275199"/>
    </source>
</evidence>
<comment type="caution">
    <text evidence="3">The sequence shown here is derived from an EMBL/GenBank/DDBJ whole genome shotgun (WGS) entry which is preliminary data.</text>
</comment>